<dbReference type="SUPFAM" id="SSF52540">
    <property type="entry name" value="P-loop containing nucleoside triphosphate hydrolases"/>
    <property type="match status" value="1"/>
</dbReference>
<dbReference type="AlphaFoldDB" id="A0A4Y2JJ97"/>
<protein>
    <recommendedName>
        <fullName evidence="1">DNA helicase Pif1-like 2B domain-containing protein</fullName>
    </recommendedName>
</protein>
<accession>A0A4Y2JJ97</accession>
<dbReference type="OrthoDB" id="6579077at2759"/>
<dbReference type="Proteomes" id="UP000499080">
    <property type="component" value="Unassembled WGS sequence"/>
</dbReference>
<gene>
    <name evidence="2" type="ORF">AVEN_209233_1</name>
</gene>
<sequence length="125" mass="14047">MIPATLIEYRSFDTVVDADEAVNLPPEFLKSLDRAALPTHRLTLKTGCPIILLRNLYPTKLCNGTRLYVRKTLSIVIETTILTGKGKGETVVIPQIPLMPMDLPFNFKRLQLLVRLAFPITINKS</sequence>
<dbReference type="Pfam" id="PF21530">
    <property type="entry name" value="Pif1_2B_dom"/>
    <property type="match status" value="1"/>
</dbReference>
<dbReference type="GO" id="GO:0006260">
    <property type="term" value="P:DNA replication"/>
    <property type="evidence" value="ECO:0007669"/>
    <property type="project" value="TreeGrafter"/>
</dbReference>
<name>A0A4Y2JJ97_ARAVE</name>
<comment type="caution">
    <text evidence="2">The sequence shown here is derived from an EMBL/GenBank/DDBJ whole genome shotgun (WGS) entry which is preliminary data.</text>
</comment>
<dbReference type="EMBL" id="BGPR01003591">
    <property type="protein sequence ID" value="GBM90024.1"/>
    <property type="molecule type" value="Genomic_DNA"/>
</dbReference>
<dbReference type="PANTHER" id="PTHR23274:SF51">
    <property type="entry name" value="OS03G0423850 PROTEIN"/>
    <property type="match status" value="1"/>
</dbReference>
<evidence type="ECO:0000313" key="2">
    <source>
        <dbReference type="EMBL" id="GBM90024.1"/>
    </source>
</evidence>
<dbReference type="PANTHER" id="PTHR23274">
    <property type="entry name" value="DNA HELICASE-RELATED"/>
    <property type="match status" value="1"/>
</dbReference>
<evidence type="ECO:0000259" key="1">
    <source>
        <dbReference type="Pfam" id="PF21530"/>
    </source>
</evidence>
<feature type="domain" description="DNA helicase Pif1-like 2B" evidence="1">
    <location>
        <begin position="27"/>
        <end position="69"/>
    </location>
</feature>
<keyword evidence="3" id="KW-1185">Reference proteome</keyword>
<dbReference type="InterPro" id="IPR027417">
    <property type="entry name" value="P-loop_NTPase"/>
</dbReference>
<dbReference type="GO" id="GO:0005657">
    <property type="term" value="C:replication fork"/>
    <property type="evidence" value="ECO:0007669"/>
    <property type="project" value="TreeGrafter"/>
</dbReference>
<reference evidence="2 3" key="1">
    <citation type="journal article" date="2019" name="Sci. Rep.">
        <title>Orb-weaving spider Araneus ventricosus genome elucidates the spidroin gene catalogue.</title>
        <authorList>
            <person name="Kono N."/>
            <person name="Nakamura H."/>
            <person name="Ohtoshi R."/>
            <person name="Moran D.A.P."/>
            <person name="Shinohara A."/>
            <person name="Yoshida Y."/>
            <person name="Fujiwara M."/>
            <person name="Mori M."/>
            <person name="Tomita M."/>
            <person name="Arakawa K."/>
        </authorList>
    </citation>
    <scope>NUCLEOTIDE SEQUENCE [LARGE SCALE GENOMIC DNA]</scope>
</reference>
<evidence type="ECO:0000313" key="3">
    <source>
        <dbReference type="Proteomes" id="UP000499080"/>
    </source>
</evidence>
<dbReference type="InterPro" id="IPR049163">
    <property type="entry name" value="Pif1-like_2B_dom"/>
</dbReference>
<organism evidence="2 3">
    <name type="scientific">Araneus ventricosus</name>
    <name type="common">Orbweaver spider</name>
    <name type="synonym">Epeira ventricosa</name>
    <dbReference type="NCBI Taxonomy" id="182803"/>
    <lineage>
        <taxon>Eukaryota</taxon>
        <taxon>Metazoa</taxon>
        <taxon>Ecdysozoa</taxon>
        <taxon>Arthropoda</taxon>
        <taxon>Chelicerata</taxon>
        <taxon>Arachnida</taxon>
        <taxon>Araneae</taxon>
        <taxon>Araneomorphae</taxon>
        <taxon>Entelegynae</taxon>
        <taxon>Araneoidea</taxon>
        <taxon>Araneidae</taxon>
        <taxon>Araneus</taxon>
    </lineage>
</organism>
<proteinExistence type="predicted"/>